<dbReference type="InterPro" id="IPR000073">
    <property type="entry name" value="AB_hydrolase_1"/>
</dbReference>
<dbReference type="InterPro" id="IPR029058">
    <property type="entry name" value="AB_hydrolase_fold"/>
</dbReference>
<feature type="domain" description="AB hydrolase-1" evidence="1">
    <location>
        <begin position="29"/>
        <end position="132"/>
    </location>
</feature>
<reference evidence="2" key="1">
    <citation type="submission" date="2018-12" db="EMBL/GenBank/DDBJ databases">
        <title>Novel natural products biosynthetic potential of the class Ktedonobacteria.</title>
        <authorList>
            <person name="Zheng Y."/>
            <person name="Saitou A."/>
            <person name="Wang C.M."/>
            <person name="Toyoda A."/>
            <person name="Minakuchi Y."/>
            <person name="Sekiguchi Y."/>
            <person name="Ueda K."/>
            <person name="Takano H."/>
            <person name="Sakai Y."/>
            <person name="Yokota A."/>
            <person name="Yabe S."/>
        </authorList>
    </citation>
    <scope>NUCLEOTIDE SEQUENCE</scope>
    <source>
        <strain evidence="2">COM3</strain>
    </source>
</reference>
<dbReference type="PANTHER" id="PTHR43433">
    <property type="entry name" value="HYDROLASE, ALPHA/BETA FOLD FAMILY PROTEIN"/>
    <property type="match status" value="1"/>
</dbReference>
<name>A0A455SPK3_9CHLR</name>
<protein>
    <recommendedName>
        <fullName evidence="1">AB hydrolase-1 domain-containing protein</fullName>
    </recommendedName>
</protein>
<evidence type="ECO:0000313" key="2">
    <source>
        <dbReference type="EMBL" id="BBH87034.1"/>
    </source>
</evidence>
<organism evidence="2">
    <name type="scientific">Thermosporothrix sp. COM3</name>
    <dbReference type="NCBI Taxonomy" id="2490863"/>
    <lineage>
        <taxon>Bacteria</taxon>
        <taxon>Bacillati</taxon>
        <taxon>Chloroflexota</taxon>
        <taxon>Ktedonobacteria</taxon>
        <taxon>Ktedonobacterales</taxon>
        <taxon>Thermosporotrichaceae</taxon>
        <taxon>Thermosporothrix</taxon>
    </lineage>
</organism>
<proteinExistence type="predicted"/>
<sequence length="270" mass="30163">MMSSTKTRRYKVTNGQVKLAVSETGQGQTLLFFNGLGATQVCWERIIRALDGQYRIVTFDFRNHGKSSTAHGLSLESFQKDAEAIMDQVAGHRPIVVGWSMGADLAVWYAAAHPGRIAGLFLIDGAVPVNLVSDPDEIRQRLDTPAVRFGPLLLYLIGMGYRLSIDDLTNLTVEINARREHVLTAYDQLDCPVEMVLATKTSGENGERAERNNQLWKTGGEQLAHLHPEISLRWLDNSHQLPFKEPTKLARFIDDFARQIQADSQPNIAH</sequence>
<dbReference type="Gene3D" id="3.40.50.1820">
    <property type="entry name" value="alpha/beta hydrolase"/>
    <property type="match status" value="1"/>
</dbReference>
<accession>A0A455SPK3</accession>
<dbReference type="AlphaFoldDB" id="A0A455SPK3"/>
<dbReference type="SUPFAM" id="SSF53474">
    <property type="entry name" value="alpha/beta-Hydrolases"/>
    <property type="match status" value="1"/>
</dbReference>
<evidence type="ECO:0000259" key="1">
    <source>
        <dbReference type="Pfam" id="PF00561"/>
    </source>
</evidence>
<gene>
    <name evidence="2" type="ORF">KTC_17850</name>
</gene>
<dbReference type="EMBL" id="AP019376">
    <property type="protein sequence ID" value="BBH87034.1"/>
    <property type="molecule type" value="Genomic_DNA"/>
</dbReference>
<dbReference type="InterPro" id="IPR050471">
    <property type="entry name" value="AB_hydrolase"/>
</dbReference>
<dbReference type="Pfam" id="PF00561">
    <property type="entry name" value="Abhydrolase_1"/>
    <property type="match status" value="1"/>
</dbReference>
<dbReference type="PANTHER" id="PTHR43433:SF5">
    <property type="entry name" value="AB HYDROLASE-1 DOMAIN-CONTAINING PROTEIN"/>
    <property type="match status" value="1"/>
</dbReference>